<evidence type="ECO:0000313" key="2">
    <source>
        <dbReference type="Proteomes" id="UP000027222"/>
    </source>
</evidence>
<accession>A0A067T4L7</accession>
<proteinExistence type="predicted"/>
<reference evidence="2" key="1">
    <citation type="journal article" date="2014" name="Proc. Natl. Acad. Sci. U.S.A.">
        <title>Extensive sampling of basidiomycete genomes demonstrates inadequacy of the white-rot/brown-rot paradigm for wood decay fungi.</title>
        <authorList>
            <person name="Riley R."/>
            <person name="Salamov A.A."/>
            <person name="Brown D.W."/>
            <person name="Nagy L.G."/>
            <person name="Floudas D."/>
            <person name="Held B.W."/>
            <person name="Levasseur A."/>
            <person name="Lombard V."/>
            <person name="Morin E."/>
            <person name="Otillar R."/>
            <person name="Lindquist E.A."/>
            <person name="Sun H."/>
            <person name="LaButti K.M."/>
            <person name="Schmutz J."/>
            <person name="Jabbour D."/>
            <person name="Luo H."/>
            <person name="Baker S.E."/>
            <person name="Pisabarro A.G."/>
            <person name="Walton J.D."/>
            <person name="Blanchette R.A."/>
            <person name="Henrissat B."/>
            <person name="Martin F."/>
            <person name="Cullen D."/>
            <person name="Hibbett D.S."/>
            <person name="Grigoriev I.V."/>
        </authorList>
    </citation>
    <scope>NUCLEOTIDE SEQUENCE [LARGE SCALE GENOMIC DNA]</scope>
    <source>
        <strain evidence="2">CBS 339.88</strain>
    </source>
</reference>
<dbReference type="Proteomes" id="UP000027222">
    <property type="component" value="Unassembled WGS sequence"/>
</dbReference>
<sequence length="218" mass="24446">MDAMGEWGMELWGGTLDQLLASASASASTFGLRTFVRSNWTHFRGSSSSRSNVKIVNLVRGRRCVCIRVCVGVHVRALHLRSLSWTHIRGSSSSRSNDGDKEVCPRGRRWWMEPLEKQESDTRTRFGSTLSIFRASVGVHVWLSALSFPQTGPTLVVLSSRLNECHGHFSIVDAVGGWNSEEALRISPSRLHLHLCRRPRPATALRSLKLDPHSWFKV</sequence>
<protein>
    <submittedName>
        <fullName evidence="1">Uncharacterized protein</fullName>
    </submittedName>
</protein>
<dbReference type="AlphaFoldDB" id="A0A067T4L7"/>
<organism evidence="1 2">
    <name type="scientific">Galerina marginata (strain CBS 339.88)</name>
    <dbReference type="NCBI Taxonomy" id="685588"/>
    <lineage>
        <taxon>Eukaryota</taxon>
        <taxon>Fungi</taxon>
        <taxon>Dikarya</taxon>
        <taxon>Basidiomycota</taxon>
        <taxon>Agaricomycotina</taxon>
        <taxon>Agaricomycetes</taxon>
        <taxon>Agaricomycetidae</taxon>
        <taxon>Agaricales</taxon>
        <taxon>Agaricineae</taxon>
        <taxon>Strophariaceae</taxon>
        <taxon>Galerina</taxon>
    </lineage>
</organism>
<name>A0A067T4L7_GALM3</name>
<gene>
    <name evidence="1" type="ORF">GALMADRAFT_138265</name>
</gene>
<evidence type="ECO:0000313" key="1">
    <source>
        <dbReference type="EMBL" id="KDR78130.1"/>
    </source>
</evidence>
<keyword evidence="2" id="KW-1185">Reference proteome</keyword>
<dbReference type="HOGENOM" id="CLU_1266970_0_0_1"/>
<dbReference type="EMBL" id="KL142375">
    <property type="protein sequence ID" value="KDR78130.1"/>
    <property type="molecule type" value="Genomic_DNA"/>
</dbReference>